<name>A0A915A308_PARUN</name>
<sequence length="67" mass="7743">DLKALESNIASELQQKECVLRERQAEAKRLDMDFHSYETTMQDRICSLQDANNKLETILREETAAAE</sequence>
<evidence type="ECO:0000313" key="2">
    <source>
        <dbReference type="WBParaSite" id="PgE294_g002_t01"/>
    </source>
</evidence>
<evidence type="ECO:0000313" key="1">
    <source>
        <dbReference type="Proteomes" id="UP000887569"/>
    </source>
</evidence>
<dbReference type="AlphaFoldDB" id="A0A915A308"/>
<protein>
    <submittedName>
        <fullName evidence="2">Paramyosin</fullName>
    </submittedName>
</protein>
<organism evidence="1 2">
    <name type="scientific">Parascaris univalens</name>
    <name type="common">Nematode worm</name>
    <dbReference type="NCBI Taxonomy" id="6257"/>
    <lineage>
        <taxon>Eukaryota</taxon>
        <taxon>Metazoa</taxon>
        <taxon>Ecdysozoa</taxon>
        <taxon>Nematoda</taxon>
        <taxon>Chromadorea</taxon>
        <taxon>Rhabditida</taxon>
        <taxon>Spirurina</taxon>
        <taxon>Ascaridomorpha</taxon>
        <taxon>Ascaridoidea</taxon>
        <taxon>Ascarididae</taxon>
        <taxon>Parascaris</taxon>
    </lineage>
</organism>
<reference evidence="2" key="1">
    <citation type="submission" date="2022-11" db="UniProtKB">
        <authorList>
            <consortium name="WormBaseParasite"/>
        </authorList>
    </citation>
    <scope>IDENTIFICATION</scope>
</reference>
<proteinExistence type="predicted"/>
<accession>A0A915A308</accession>
<dbReference type="WBParaSite" id="PgE294_g002_t01">
    <property type="protein sequence ID" value="PgE294_g002_t01"/>
    <property type="gene ID" value="PgE294_g002"/>
</dbReference>
<dbReference type="Proteomes" id="UP000887569">
    <property type="component" value="Unplaced"/>
</dbReference>
<keyword evidence="1" id="KW-1185">Reference proteome</keyword>